<evidence type="ECO:0000313" key="1">
    <source>
        <dbReference type="EMBL" id="KAA6343318.1"/>
    </source>
</evidence>
<dbReference type="InterPro" id="IPR038056">
    <property type="entry name" value="YjbR-like_sf"/>
</dbReference>
<proteinExistence type="predicted"/>
<dbReference type="InterPro" id="IPR007351">
    <property type="entry name" value="YjbR"/>
</dbReference>
<gene>
    <name evidence="1" type="ORF">EZS27_009000</name>
</gene>
<evidence type="ECO:0008006" key="2">
    <source>
        <dbReference type="Google" id="ProtNLM"/>
    </source>
</evidence>
<dbReference type="EMBL" id="SNRY01000276">
    <property type="protein sequence ID" value="KAA6343318.1"/>
    <property type="molecule type" value="Genomic_DNA"/>
</dbReference>
<sequence>MNVETAEDYCLQKKGVEASFPFDDTSLVMKVGGKMFALVDLETANKIALKCDPERAIELREQYQGIEAAFHFNKKYWNSVSFNEDVSDKLIRQLIDHSYEEVIKKFTKKVRAEYDALP</sequence>
<dbReference type="Gene3D" id="3.90.1150.30">
    <property type="match status" value="1"/>
</dbReference>
<dbReference type="PANTHER" id="PTHR35145:SF1">
    <property type="entry name" value="CYTOPLASMIC PROTEIN"/>
    <property type="match status" value="1"/>
</dbReference>
<dbReference type="PANTHER" id="PTHR35145">
    <property type="entry name" value="CYTOPLASMIC PROTEIN-RELATED"/>
    <property type="match status" value="1"/>
</dbReference>
<dbReference type="SUPFAM" id="SSF142906">
    <property type="entry name" value="YjbR-like"/>
    <property type="match status" value="1"/>
</dbReference>
<comment type="caution">
    <text evidence="1">The sequence shown here is derived from an EMBL/GenBank/DDBJ whole genome shotgun (WGS) entry which is preliminary data.</text>
</comment>
<dbReference type="AlphaFoldDB" id="A0A5J4SBP5"/>
<protein>
    <recommendedName>
        <fullName evidence="2">MmcQ/YjbR family DNA-binding protein</fullName>
    </recommendedName>
</protein>
<organism evidence="1">
    <name type="scientific">termite gut metagenome</name>
    <dbReference type="NCBI Taxonomy" id="433724"/>
    <lineage>
        <taxon>unclassified sequences</taxon>
        <taxon>metagenomes</taxon>
        <taxon>organismal metagenomes</taxon>
    </lineage>
</organism>
<name>A0A5J4SBP5_9ZZZZ</name>
<accession>A0A5J4SBP5</accession>
<reference evidence="1" key="1">
    <citation type="submission" date="2019-03" db="EMBL/GenBank/DDBJ databases">
        <title>Single cell metagenomics reveals metabolic interactions within the superorganism composed of flagellate Streblomastix strix and complex community of Bacteroidetes bacteria on its surface.</title>
        <authorList>
            <person name="Treitli S.C."/>
            <person name="Kolisko M."/>
            <person name="Husnik F."/>
            <person name="Keeling P."/>
            <person name="Hampl V."/>
        </authorList>
    </citation>
    <scope>NUCLEOTIDE SEQUENCE</scope>
    <source>
        <strain evidence="1">STM</strain>
    </source>
</reference>
<dbReference type="InterPro" id="IPR058532">
    <property type="entry name" value="YjbR/MT2646/Rv2570-like"/>
</dbReference>
<dbReference type="Pfam" id="PF04237">
    <property type="entry name" value="YjbR"/>
    <property type="match status" value="1"/>
</dbReference>